<evidence type="ECO:0000313" key="3">
    <source>
        <dbReference type="Proteomes" id="UP001595828"/>
    </source>
</evidence>
<evidence type="ECO:0000256" key="1">
    <source>
        <dbReference type="SAM" id="MobiDB-lite"/>
    </source>
</evidence>
<sequence length="314" mass="32951">MSAPYPEPIAAPGASGSTPTASVGPLLPAKSAAASPNLLGSTADWSVLNQPGQLFLTYSSGFANYSFGAVPDRFSAVYAKASDSYRVTASYYRANHDVTPYQTFDLTFGQGDLAASETNARFTTYRKNANGIASRLLLLKPTNDLVSTAYCSIGMWDATLNSGAANQSSFTEAFVYGYQQSGEPPAGTRTFNGIAVGQVAGYENRQMMVIGRVTLTVSYDATAQAYRVDGPVNLTGVDAKTHEVIALAPIRLQNNGNADIILANTAGFADFGQGRSKFCGPSFDEYSGVVFSRVSFGNGITAGVNLAIIATPSP</sequence>
<feature type="region of interest" description="Disordered" evidence="1">
    <location>
        <begin position="1"/>
        <end position="22"/>
    </location>
</feature>
<proteinExistence type="predicted"/>
<comment type="caution">
    <text evidence="2">The sequence shown here is derived from an EMBL/GenBank/DDBJ whole genome shotgun (WGS) entry which is preliminary data.</text>
</comment>
<accession>A0ABV8RRZ5</accession>
<reference evidence="3" key="1">
    <citation type="journal article" date="2019" name="Int. J. Syst. Evol. Microbiol.">
        <title>The Global Catalogue of Microorganisms (GCM) 10K type strain sequencing project: providing services to taxonomists for standard genome sequencing and annotation.</title>
        <authorList>
            <consortium name="The Broad Institute Genomics Platform"/>
            <consortium name="The Broad Institute Genome Sequencing Center for Infectious Disease"/>
            <person name="Wu L."/>
            <person name="Ma J."/>
        </authorList>
    </citation>
    <scope>NUCLEOTIDE SEQUENCE [LARGE SCALE GENOMIC DNA]</scope>
    <source>
        <strain evidence="3">CGMCC 1.12989</strain>
    </source>
</reference>
<organism evidence="2 3">
    <name type="scientific">Novosphingobium tardum</name>
    <dbReference type="NCBI Taxonomy" id="1538021"/>
    <lineage>
        <taxon>Bacteria</taxon>
        <taxon>Pseudomonadati</taxon>
        <taxon>Pseudomonadota</taxon>
        <taxon>Alphaproteobacteria</taxon>
        <taxon>Sphingomonadales</taxon>
        <taxon>Sphingomonadaceae</taxon>
        <taxon>Novosphingobium</taxon>
    </lineage>
</organism>
<name>A0ABV8RRZ5_9SPHN</name>
<evidence type="ECO:0008006" key="4">
    <source>
        <dbReference type="Google" id="ProtNLM"/>
    </source>
</evidence>
<gene>
    <name evidence="2" type="ORF">ACFO0A_12760</name>
</gene>
<protein>
    <recommendedName>
        <fullName evidence="4">Transferrin-binding protein B C-lobe/N-lobe beta barrel domain-containing protein</fullName>
    </recommendedName>
</protein>
<dbReference type="RefSeq" id="WP_379539386.1">
    <property type="nucleotide sequence ID" value="NZ_JBHSDR010000006.1"/>
</dbReference>
<evidence type="ECO:0000313" key="2">
    <source>
        <dbReference type="EMBL" id="MFC4295928.1"/>
    </source>
</evidence>
<keyword evidence="3" id="KW-1185">Reference proteome</keyword>
<dbReference type="Proteomes" id="UP001595828">
    <property type="component" value="Unassembled WGS sequence"/>
</dbReference>
<dbReference type="EMBL" id="JBHSDR010000006">
    <property type="protein sequence ID" value="MFC4295928.1"/>
    <property type="molecule type" value="Genomic_DNA"/>
</dbReference>